<protein>
    <submittedName>
        <fullName evidence="1">Uu.00g131260.m01.CDS01</fullName>
    </submittedName>
</protein>
<sequence>MANVFMSTCTSFGATYYKLSTQDRYAQFKPIPANAVLSFVVIISTPIGDAILNSIHGIVTDDVGSGESYSCGTNVYEQRLLNCSGAMIAFYQAIVAAQDTTTDAHFYAGNLDEKSELMAASKMAITQSYIGSNKDEFGRRVRLKVCTSKGQSIFVSSDDHTFGGKLQQSVQRNAR</sequence>
<evidence type="ECO:0000313" key="2">
    <source>
        <dbReference type="Proteomes" id="UP001295740"/>
    </source>
</evidence>
<dbReference type="EMBL" id="CAUWAG010000007">
    <property type="protein sequence ID" value="CAJ2505732.1"/>
    <property type="molecule type" value="Genomic_DNA"/>
</dbReference>
<reference evidence="1" key="1">
    <citation type="submission" date="2023-10" db="EMBL/GenBank/DDBJ databases">
        <authorList>
            <person name="Hackl T."/>
        </authorList>
    </citation>
    <scope>NUCLEOTIDE SEQUENCE</scope>
</reference>
<keyword evidence="2" id="KW-1185">Reference proteome</keyword>
<dbReference type="Proteomes" id="UP001295740">
    <property type="component" value="Unassembled WGS sequence"/>
</dbReference>
<accession>A0AAI8YID6</accession>
<gene>
    <name evidence="1" type="ORF">KHLLAP_LOCUS6200</name>
</gene>
<evidence type="ECO:0000313" key="1">
    <source>
        <dbReference type="EMBL" id="CAJ2505732.1"/>
    </source>
</evidence>
<dbReference type="AlphaFoldDB" id="A0AAI8YID6"/>
<proteinExistence type="predicted"/>
<comment type="caution">
    <text evidence="1">The sequence shown here is derived from an EMBL/GenBank/DDBJ whole genome shotgun (WGS) entry which is preliminary data.</text>
</comment>
<name>A0AAI8YID6_9PEZI</name>
<organism evidence="1 2">
    <name type="scientific">Anthostomella pinea</name>
    <dbReference type="NCBI Taxonomy" id="933095"/>
    <lineage>
        <taxon>Eukaryota</taxon>
        <taxon>Fungi</taxon>
        <taxon>Dikarya</taxon>
        <taxon>Ascomycota</taxon>
        <taxon>Pezizomycotina</taxon>
        <taxon>Sordariomycetes</taxon>
        <taxon>Xylariomycetidae</taxon>
        <taxon>Xylariales</taxon>
        <taxon>Xylariaceae</taxon>
        <taxon>Anthostomella</taxon>
    </lineage>
</organism>